<name>A0A1M5PSM2_9FLAO</name>
<organism evidence="1 2">
    <name type="scientific">Chryseobacterium vrystaatense</name>
    <dbReference type="NCBI Taxonomy" id="307480"/>
    <lineage>
        <taxon>Bacteria</taxon>
        <taxon>Pseudomonadati</taxon>
        <taxon>Bacteroidota</taxon>
        <taxon>Flavobacteriia</taxon>
        <taxon>Flavobacteriales</taxon>
        <taxon>Weeksellaceae</taxon>
        <taxon>Chryseobacterium group</taxon>
        <taxon>Chryseobacterium</taxon>
    </lineage>
</organism>
<reference evidence="2" key="1">
    <citation type="submission" date="2016-11" db="EMBL/GenBank/DDBJ databases">
        <authorList>
            <person name="Varghese N."/>
            <person name="Submissions S."/>
        </authorList>
    </citation>
    <scope>NUCLEOTIDE SEQUENCE [LARGE SCALE GENOMIC DNA]</scope>
    <source>
        <strain evidence="2">YR203</strain>
    </source>
</reference>
<dbReference type="Proteomes" id="UP000184108">
    <property type="component" value="Unassembled WGS sequence"/>
</dbReference>
<proteinExistence type="predicted"/>
<dbReference type="InterPro" id="IPR035900">
    <property type="entry name" value="Colicin_E_sf"/>
</dbReference>
<dbReference type="Gene3D" id="1.10.1200.20">
    <property type="entry name" value="Colicin E immunity protein"/>
    <property type="match status" value="1"/>
</dbReference>
<evidence type="ECO:0000313" key="2">
    <source>
        <dbReference type="Proteomes" id="UP000184108"/>
    </source>
</evidence>
<sequence length="69" mass="7926">MNKNELIQLAKEIMNAAGKSEEEHDEMLQRFLDNVPDPNAGNLFFSVQYEDLDAEEIVEKALSYQPIQL</sequence>
<accession>A0A1M5PSM2</accession>
<evidence type="ECO:0000313" key="1">
    <source>
        <dbReference type="EMBL" id="SHH04947.1"/>
    </source>
</evidence>
<gene>
    <name evidence="1" type="ORF">SAMN02787073_0148</name>
</gene>
<protein>
    <submittedName>
        <fullName evidence="1">Colicin immunity protein / pyocin immunity protein</fullName>
    </submittedName>
</protein>
<dbReference type="RefSeq" id="WP_073175843.1">
    <property type="nucleotide sequence ID" value="NZ_FQVE01000011.1"/>
</dbReference>
<dbReference type="EMBL" id="FQVE01000011">
    <property type="protein sequence ID" value="SHH04947.1"/>
    <property type="molecule type" value="Genomic_DNA"/>
</dbReference>
<dbReference type="AlphaFoldDB" id="A0A1M5PSM2"/>